<reference evidence="1 3" key="2">
    <citation type="journal article" date="2018" name="Plant J.">
        <title>The Physcomitrella patens chromosome-scale assembly reveals moss genome structure and evolution.</title>
        <authorList>
            <person name="Lang D."/>
            <person name="Ullrich K.K."/>
            <person name="Murat F."/>
            <person name="Fuchs J."/>
            <person name="Jenkins J."/>
            <person name="Haas F.B."/>
            <person name="Piednoel M."/>
            <person name="Gundlach H."/>
            <person name="Van Bel M."/>
            <person name="Meyberg R."/>
            <person name="Vives C."/>
            <person name="Morata J."/>
            <person name="Symeonidi A."/>
            <person name="Hiss M."/>
            <person name="Muchero W."/>
            <person name="Kamisugi Y."/>
            <person name="Saleh O."/>
            <person name="Blanc G."/>
            <person name="Decker E.L."/>
            <person name="van Gessel N."/>
            <person name="Grimwood J."/>
            <person name="Hayes R.D."/>
            <person name="Graham S.W."/>
            <person name="Gunter L.E."/>
            <person name="McDaniel S.F."/>
            <person name="Hoernstein S.N.W."/>
            <person name="Larsson A."/>
            <person name="Li F.W."/>
            <person name="Perroud P.F."/>
            <person name="Phillips J."/>
            <person name="Ranjan P."/>
            <person name="Rokshar D.S."/>
            <person name="Rothfels C.J."/>
            <person name="Schneider L."/>
            <person name="Shu S."/>
            <person name="Stevenson D.W."/>
            <person name="Thummler F."/>
            <person name="Tillich M."/>
            <person name="Villarreal Aguilar J.C."/>
            <person name="Widiez T."/>
            <person name="Wong G.K."/>
            <person name="Wymore A."/>
            <person name="Zhang Y."/>
            <person name="Zimmer A.D."/>
            <person name="Quatrano R.S."/>
            <person name="Mayer K.F.X."/>
            <person name="Goodstein D."/>
            <person name="Casacuberta J.M."/>
            <person name="Vandepoele K."/>
            <person name="Reski R."/>
            <person name="Cuming A.C."/>
            <person name="Tuskan G.A."/>
            <person name="Maumus F."/>
            <person name="Salse J."/>
            <person name="Schmutz J."/>
            <person name="Rensing S.A."/>
        </authorList>
    </citation>
    <scope>NUCLEOTIDE SEQUENCE [LARGE SCALE GENOMIC DNA]</scope>
    <source>
        <strain evidence="2 3">cv. Gransden 2004</strain>
    </source>
</reference>
<keyword evidence="3" id="KW-1185">Reference proteome</keyword>
<organism evidence="1">
    <name type="scientific">Physcomitrium patens</name>
    <name type="common">Spreading-leaved earth moss</name>
    <name type="synonym">Physcomitrella patens</name>
    <dbReference type="NCBI Taxonomy" id="3218"/>
    <lineage>
        <taxon>Eukaryota</taxon>
        <taxon>Viridiplantae</taxon>
        <taxon>Streptophyta</taxon>
        <taxon>Embryophyta</taxon>
        <taxon>Bryophyta</taxon>
        <taxon>Bryophytina</taxon>
        <taxon>Bryopsida</taxon>
        <taxon>Funariidae</taxon>
        <taxon>Funariales</taxon>
        <taxon>Funariaceae</taxon>
        <taxon>Physcomitrium</taxon>
    </lineage>
</organism>
<evidence type="ECO:0000313" key="2">
    <source>
        <dbReference type="EnsemblPlants" id="PAC:32942779.CDS.1"/>
    </source>
</evidence>
<reference evidence="2" key="3">
    <citation type="submission" date="2020-12" db="UniProtKB">
        <authorList>
            <consortium name="EnsemblPlants"/>
        </authorList>
    </citation>
    <scope>IDENTIFICATION</scope>
</reference>
<sequence length="55" mass="6514">MLSSLKHKSERYRSFSTFTKKWLYFVSDESKVLFANNEVSIKISSFKLSNQSIKF</sequence>
<dbReference type="Gramene" id="Pp3c3_38110V3.2">
    <property type="protein sequence ID" value="PAC:32942780.CDS.1"/>
    <property type="gene ID" value="Pp3c3_38110"/>
</dbReference>
<dbReference type="AlphaFoldDB" id="A0A2K1KXN9"/>
<evidence type="ECO:0000313" key="3">
    <source>
        <dbReference type="Proteomes" id="UP000006727"/>
    </source>
</evidence>
<dbReference type="Gramene" id="Pp3c3_38110V3.1">
    <property type="protein sequence ID" value="PAC:32942779.CDS.1"/>
    <property type="gene ID" value="Pp3c3_38110"/>
</dbReference>
<reference evidence="1 3" key="1">
    <citation type="journal article" date="2008" name="Science">
        <title>The Physcomitrella genome reveals evolutionary insights into the conquest of land by plants.</title>
        <authorList>
            <person name="Rensing S."/>
            <person name="Lang D."/>
            <person name="Zimmer A."/>
            <person name="Terry A."/>
            <person name="Salamov A."/>
            <person name="Shapiro H."/>
            <person name="Nishiyama T."/>
            <person name="Perroud P.-F."/>
            <person name="Lindquist E."/>
            <person name="Kamisugi Y."/>
            <person name="Tanahashi T."/>
            <person name="Sakakibara K."/>
            <person name="Fujita T."/>
            <person name="Oishi K."/>
            <person name="Shin-I T."/>
            <person name="Kuroki Y."/>
            <person name="Toyoda A."/>
            <person name="Suzuki Y."/>
            <person name="Hashimoto A."/>
            <person name="Yamaguchi K."/>
            <person name="Sugano A."/>
            <person name="Kohara Y."/>
            <person name="Fujiyama A."/>
            <person name="Anterola A."/>
            <person name="Aoki S."/>
            <person name="Ashton N."/>
            <person name="Barbazuk W.B."/>
            <person name="Barker E."/>
            <person name="Bennetzen J."/>
            <person name="Bezanilla M."/>
            <person name="Blankenship R."/>
            <person name="Cho S.H."/>
            <person name="Dutcher S."/>
            <person name="Estelle M."/>
            <person name="Fawcett J.A."/>
            <person name="Gundlach H."/>
            <person name="Hanada K."/>
            <person name="Heyl A."/>
            <person name="Hicks K.A."/>
            <person name="Hugh J."/>
            <person name="Lohr M."/>
            <person name="Mayer K."/>
            <person name="Melkozernov A."/>
            <person name="Murata T."/>
            <person name="Nelson D."/>
            <person name="Pils B."/>
            <person name="Prigge M."/>
            <person name="Reiss B."/>
            <person name="Renner T."/>
            <person name="Rombauts S."/>
            <person name="Rushton P."/>
            <person name="Sanderfoot A."/>
            <person name="Schween G."/>
            <person name="Shiu S.-H."/>
            <person name="Stueber K."/>
            <person name="Theodoulou F.L."/>
            <person name="Tu H."/>
            <person name="Van de Peer Y."/>
            <person name="Verrier P.J."/>
            <person name="Waters E."/>
            <person name="Wood A."/>
            <person name="Yang L."/>
            <person name="Cove D."/>
            <person name="Cuming A."/>
            <person name="Hasebe M."/>
            <person name="Lucas S."/>
            <person name="Mishler D.B."/>
            <person name="Reski R."/>
            <person name="Grigoriev I."/>
            <person name="Quatrano R.S."/>
            <person name="Boore J.L."/>
        </authorList>
    </citation>
    <scope>NUCLEOTIDE SEQUENCE [LARGE SCALE GENOMIC DNA]</scope>
    <source>
        <strain evidence="2 3">cv. Gransden 2004</strain>
    </source>
</reference>
<dbReference type="EnsemblPlants" id="Pp3c3_38110V3.1">
    <property type="protein sequence ID" value="PAC:32942779.CDS.1"/>
    <property type="gene ID" value="Pp3c3_38110"/>
</dbReference>
<gene>
    <name evidence="1" type="ORF">PHYPA_005549</name>
</gene>
<dbReference type="EnsemblPlants" id="Pp3c3_38110V3.2">
    <property type="protein sequence ID" value="PAC:32942780.CDS.1"/>
    <property type="gene ID" value="Pp3c3_38110"/>
</dbReference>
<dbReference type="Proteomes" id="UP000006727">
    <property type="component" value="Chromosome 3"/>
</dbReference>
<dbReference type="EMBL" id="ABEU02000003">
    <property type="protein sequence ID" value="PNR58554.1"/>
    <property type="molecule type" value="Genomic_DNA"/>
</dbReference>
<accession>A0A2K1KXN9</accession>
<proteinExistence type="predicted"/>
<protein>
    <submittedName>
        <fullName evidence="1 2">Uncharacterized protein</fullName>
    </submittedName>
</protein>
<evidence type="ECO:0000313" key="1">
    <source>
        <dbReference type="EMBL" id="PNR58554.1"/>
    </source>
</evidence>
<dbReference type="InParanoid" id="A0A2K1KXN9"/>
<name>A0A2K1KXN9_PHYPA</name>